<dbReference type="PANTHER" id="PTHR43776">
    <property type="entry name" value="TRANSPORT ATP-BINDING PROTEIN"/>
    <property type="match status" value="1"/>
</dbReference>
<dbReference type="InterPro" id="IPR050319">
    <property type="entry name" value="ABC_transp_ATP-bind"/>
</dbReference>
<dbReference type="Gene3D" id="3.40.50.300">
    <property type="entry name" value="P-loop containing nucleotide triphosphate hydrolases"/>
    <property type="match status" value="2"/>
</dbReference>
<dbReference type="InterPro" id="IPR013563">
    <property type="entry name" value="Oligopep_ABC_C"/>
</dbReference>
<evidence type="ECO:0000256" key="4">
    <source>
        <dbReference type="ARBA" id="ARBA00022840"/>
    </source>
</evidence>
<dbReference type="RefSeq" id="WP_221857065.1">
    <property type="nucleotide sequence ID" value="NZ_BAAAYV010000025.1"/>
</dbReference>
<dbReference type="Proteomes" id="UP001410795">
    <property type="component" value="Unassembled WGS sequence"/>
</dbReference>
<feature type="domain" description="ABC transporter" evidence="5">
    <location>
        <begin position="7"/>
        <end position="254"/>
    </location>
</feature>
<keyword evidence="2" id="KW-0813">Transport</keyword>
<feature type="domain" description="ABC transporter" evidence="5">
    <location>
        <begin position="284"/>
        <end position="534"/>
    </location>
</feature>
<dbReference type="SMART" id="SM00382">
    <property type="entry name" value="AAA"/>
    <property type="match status" value="2"/>
</dbReference>
<sequence>MTTLLTLESLDVTYSARHGEVPANRDVSLEVRPGETVAIVGESGSGKSTLVARLLGLLGPEAKVRQDAYRLQGQDVSRLGDRAWSRIRGRRIGFIPQDPAGSLDPVQTIGAQVQEALGLNGVPRRERAPRAEELLRTAGIEQPERYLSLYPHQLSGGTCQRVLIAIAIAGDPGLIIADEPTSALDVTTQKHVLDHLAGLVRDSGASLVLITHDLGVALDRSDRIVVMRGGRVVETGETLEVFRDPQEEYTRRLVRSAPSLVEPRPRASVTERRAATSAEPAPIVEVRGVRKVFEGHGRGGDTVAVADASLDLARGTTLSVVGQSGSGKSTLARLVLGLERPTTGAVAIRSGAGETIDPHALGRGGLKRLSRVAQMVYQNPYASLHPQFRIADIVAEPLRAHGVGTSAERRGAVSDLLEAVGLDPHLADRTPRELSGGQRQRVAIARALALGPELVVLDEPVSALDVSVQEQILELLIQLQDERGLAYLFISHDLAVVRQISDEVIVMHRGEFVERGPASRVLQTPEHPYTRALLAASPGRRLRENA</sequence>
<dbReference type="PROSITE" id="PS00211">
    <property type="entry name" value="ABC_TRANSPORTER_1"/>
    <property type="match status" value="1"/>
</dbReference>
<organism evidence="6 7">
    <name type="scientific">Microbacterium marinilacus</name>
    <dbReference type="NCBI Taxonomy" id="415209"/>
    <lineage>
        <taxon>Bacteria</taxon>
        <taxon>Bacillati</taxon>
        <taxon>Actinomycetota</taxon>
        <taxon>Actinomycetes</taxon>
        <taxon>Micrococcales</taxon>
        <taxon>Microbacteriaceae</taxon>
        <taxon>Microbacterium</taxon>
    </lineage>
</organism>
<dbReference type="InterPro" id="IPR003593">
    <property type="entry name" value="AAA+_ATPase"/>
</dbReference>
<name>A0ABP7BUH2_9MICO</name>
<dbReference type="PANTHER" id="PTHR43776:SF7">
    <property type="entry name" value="D,D-DIPEPTIDE TRANSPORT ATP-BINDING PROTEIN DDPF-RELATED"/>
    <property type="match status" value="1"/>
</dbReference>
<dbReference type="InterPro" id="IPR003439">
    <property type="entry name" value="ABC_transporter-like_ATP-bd"/>
</dbReference>
<proteinExistence type="inferred from homology"/>
<evidence type="ECO:0000256" key="3">
    <source>
        <dbReference type="ARBA" id="ARBA00022741"/>
    </source>
</evidence>
<evidence type="ECO:0000313" key="6">
    <source>
        <dbReference type="EMBL" id="GAA3670210.1"/>
    </source>
</evidence>
<dbReference type="CDD" id="cd03257">
    <property type="entry name" value="ABC_NikE_OppD_transporters"/>
    <property type="match status" value="2"/>
</dbReference>
<dbReference type="Pfam" id="PF00005">
    <property type="entry name" value="ABC_tran"/>
    <property type="match status" value="2"/>
</dbReference>
<gene>
    <name evidence="6" type="ORF">GCM10022202_35450</name>
</gene>
<dbReference type="Pfam" id="PF08352">
    <property type="entry name" value="oligo_HPY"/>
    <property type="match status" value="2"/>
</dbReference>
<keyword evidence="4 6" id="KW-0067">ATP-binding</keyword>
<dbReference type="SUPFAM" id="SSF52540">
    <property type="entry name" value="P-loop containing nucleoside triphosphate hydrolases"/>
    <property type="match status" value="2"/>
</dbReference>
<dbReference type="NCBIfam" id="NF007739">
    <property type="entry name" value="PRK10419.1"/>
    <property type="match status" value="2"/>
</dbReference>
<dbReference type="EMBL" id="BAAAYV010000025">
    <property type="protein sequence ID" value="GAA3670210.1"/>
    <property type="molecule type" value="Genomic_DNA"/>
</dbReference>
<keyword evidence="7" id="KW-1185">Reference proteome</keyword>
<evidence type="ECO:0000313" key="7">
    <source>
        <dbReference type="Proteomes" id="UP001410795"/>
    </source>
</evidence>
<dbReference type="GO" id="GO:0005524">
    <property type="term" value="F:ATP binding"/>
    <property type="evidence" value="ECO:0007669"/>
    <property type="project" value="UniProtKB-KW"/>
</dbReference>
<comment type="similarity">
    <text evidence="1">Belongs to the ABC transporter superfamily.</text>
</comment>
<dbReference type="PROSITE" id="PS50893">
    <property type="entry name" value="ABC_TRANSPORTER_2"/>
    <property type="match status" value="2"/>
</dbReference>
<dbReference type="NCBIfam" id="NF008453">
    <property type="entry name" value="PRK11308.1"/>
    <property type="match status" value="2"/>
</dbReference>
<keyword evidence="3" id="KW-0547">Nucleotide-binding</keyword>
<protein>
    <submittedName>
        <fullName evidence="6">ABC transporter ATP-binding protein</fullName>
    </submittedName>
</protein>
<evidence type="ECO:0000256" key="1">
    <source>
        <dbReference type="ARBA" id="ARBA00005417"/>
    </source>
</evidence>
<reference evidence="7" key="1">
    <citation type="journal article" date="2019" name="Int. J. Syst. Evol. Microbiol.">
        <title>The Global Catalogue of Microorganisms (GCM) 10K type strain sequencing project: providing services to taxonomists for standard genome sequencing and annotation.</title>
        <authorList>
            <consortium name="The Broad Institute Genomics Platform"/>
            <consortium name="The Broad Institute Genome Sequencing Center for Infectious Disease"/>
            <person name="Wu L."/>
            <person name="Ma J."/>
        </authorList>
    </citation>
    <scope>NUCLEOTIDE SEQUENCE [LARGE SCALE GENOMIC DNA]</scope>
    <source>
        <strain evidence="7">JCM 16546</strain>
    </source>
</reference>
<evidence type="ECO:0000256" key="2">
    <source>
        <dbReference type="ARBA" id="ARBA00022448"/>
    </source>
</evidence>
<evidence type="ECO:0000259" key="5">
    <source>
        <dbReference type="PROSITE" id="PS50893"/>
    </source>
</evidence>
<accession>A0ABP7BUH2</accession>
<dbReference type="InterPro" id="IPR027417">
    <property type="entry name" value="P-loop_NTPase"/>
</dbReference>
<comment type="caution">
    <text evidence="6">The sequence shown here is derived from an EMBL/GenBank/DDBJ whole genome shotgun (WGS) entry which is preliminary data.</text>
</comment>
<dbReference type="InterPro" id="IPR017871">
    <property type="entry name" value="ABC_transporter-like_CS"/>
</dbReference>